<evidence type="ECO:0000313" key="3">
    <source>
        <dbReference type="Proteomes" id="UP000199114"/>
    </source>
</evidence>
<evidence type="ECO:0000313" key="2">
    <source>
        <dbReference type="EMBL" id="SEP75823.1"/>
    </source>
</evidence>
<proteinExistence type="predicted"/>
<dbReference type="STRING" id="1186196.SAMN04489841_0446"/>
<feature type="compositionally biased region" description="Basic and acidic residues" evidence="1">
    <location>
        <begin position="12"/>
        <end position="27"/>
    </location>
</feature>
<organism evidence="2 3">
    <name type="scientific">Natrinema salaciae</name>
    <dbReference type="NCBI Taxonomy" id="1186196"/>
    <lineage>
        <taxon>Archaea</taxon>
        <taxon>Methanobacteriati</taxon>
        <taxon>Methanobacteriota</taxon>
        <taxon>Stenosarchaea group</taxon>
        <taxon>Halobacteria</taxon>
        <taxon>Halobacteriales</taxon>
        <taxon>Natrialbaceae</taxon>
        <taxon>Natrinema</taxon>
    </lineage>
</organism>
<dbReference type="Proteomes" id="UP000199114">
    <property type="component" value="Unassembled WGS sequence"/>
</dbReference>
<name>A0A1H9AHF2_9EURY</name>
<evidence type="ECO:0000256" key="1">
    <source>
        <dbReference type="SAM" id="MobiDB-lite"/>
    </source>
</evidence>
<dbReference type="AlphaFoldDB" id="A0A1H9AHF2"/>
<feature type="region of interest" description="Disordered" evidence="1">
    <location>
        <begin position="12"/>
        <end position="41"/>
    </location>
</feature>
<dbReference type="EMBL" id="FOFD01000001">
    <property type="protein sequence ID" value="SEP75823.1"/>
    <property type="molecule type" value="Genomic_DNA"/>
</dbReference>
<protein>
    <submittedName>
        <fullName evidence="2">Uncharacterized protein</fullName>
    </submittedName>
</protein>
<accession>A0A1H9AHF2</accession>
<sequence length="41" mass="4456">MIPGVTLATRFDCGDGRLERPSSDRRPPSVADGEIERVIDA</sequence>
<dbReference type="RefSeq" id="WP_281246916.1">
    <property type="nucleotide sequence ID" value="NZ_FOFD01000001.1"/>
</dbReference>
<gene>
    <name evidence="2" type="ORF">SAMN04489841_0446</name>
</gene>
<reference evidence="3" key="1">
    <citation type="submission" date="2016-10" db="EMBL/GenBank/DDBJ databases">
        <authorList>
            <person name="Varghese N."/>
            <person name="Submissions S."/>
        </authorList>
    </citation>
    <scope>NUCLEOTIDE SEQUENCE [LARGE SCALE GENOMIC DNA]</scope>
    <source>
        <strain evidence="3">DSM 25055</strain>
    </source>
</reference>
<keyword evidence="3" id="KW-1185">Reference proteome</keyword>